<accession>A0A3B4TZL1</accession>
<reference evidence="2" key="1">
    <citation type="submission" date="2025-08" db="UniProtKB">
        <authorList>
            <consortium name="Ensembl"/>
        </authorList>
    </citation>
    <scope>IDENTIFICATION</scope>
</reference>
<protein>
    <submittedName>
        <fullName evidence="2">Uncharacterized protein</fullName>
    </submittedName>
</protein>
<keyword evidence="1" id="KW-0472">Membrane</keyword>
<keyword evidence="1" id="KW-1133">Transmembrane helix</keyword>
<keyword evidence="1" id="KW-0812">Transmembrane</keyword>
<keyword evidence="3" id="KW-1185">Reference proteome</keyword>
<name>A0A3B4TZL1_SERDU</name>
<evidence type="ECO:0000313" key="3">
    <source>
        <dbReference type="Proteomes" id="UP000261420"/>
    </source>
</evidence>
<sequence>MPGSNTGHLPQTLVSLSGELLCVPATSMTPGDANDINHLILVEDSRYRHSLLQTLLCPLHLHYVGFFLVLHQCEEMLAYLGLFLSCLILPLLVVLGEVFVESALALITQMLGKDGFKGTRSFNDGNCLHLLSAVHLPEGVGHASLVSQEGGEVDRLARVVFGPRTHLKPQVPVAGCMEFAMRLERT</sequence>
<reference evidence="2" key="2">
    <citation type="submission" date="2025-09" db="UniProtKB">
        <authorList>
            <consortium name="Ensembl"/>
        </authorList>
    </citation>
    <scope>IDENTIFICATION</scope>
</reference>
<evidence type="ECO:0000313" key="2">
    <source>
        <dbReference type="Ensembl" id="ENSSDUP00000011403.1"/>
    </source>
</evidence>
<proteinExistence type="predicted"/>
<dbReference type="OMA" id="PWEFLCV"/>
<dbReference type="AlphaFoldDB" id="A0A3B4TZL1"/>
<dbReference type="Proteomes" id="UP000261420">
    <property type="component" value="Unplaced"/>
</dbReference>
<feature type="transmembrane region" description="Helical" evidence="1">
    <location>
        <begin position="76"/>
        <end position="100"/>
    </location>
</feature>
<feature type="transmembrane region" description="Helical" evidence="1">
    <location>
        <begin position="51"/>
        <end position="70"/>
    </location>
</feature>
<organism evidence="2 3">
    <name type="scientific">Seriola dumerili</name>
    <name type="common">Greater amberjack</name>
    <name type="synonym">Caranx dumerili</name>
    <dbReference type="NCBI Taxonomy" id="41447"/>
    <lineage>
        <taxon>Eukaryota</taxon>
        <taxon>Metazoa</taxon>
        <taxon>Chordata</taxon>
        <taxon>Craniata</taxon>
        <taxon>Vertebrata</taxon>
        <taxon>Euteleostomi</taxon>
        <taxon>Actinopterygii</taxon>
        <taxon>Neopterygii</taxon>
        <taxon>Teleostei</taxon>
        <taxon>Neoteleostei</taxon>
        <taxon>Acanthomorphata</taxon>
        <taxon>Carangaria</taxon>
        <taxon>Carangiformes</taxon>
        <taxon>Carangidae</taxon>
        <taxon>Seriola</taxon>
    </lineage>
</organism>
<dbReference type="GeneTree" id="ENSGT00940000175720"/>
<dbReference type="Ensembl" id="ENSSDUT00000011616.1">
    <property type="protein sequence ID" value="ENSSDUP00000011403.1"/>
    <property type="gene ID" value="ENSSDUG00000008308.1"/>
</dbReference>
<evidence type="ECO:0000256" key="1">
    <source>
        <dbReference type="SAM" id="Phobius"/>
    </source>
</evidence>